<gene>
    <name evidence="3" type="ORF">DC430_01280</name>
</gene>
<evidence type="ECO:0000313" key="4">
    <source>
        <dbReference type="Proteomes" id="UP000244335"/>
    </source>
</evidence>
<dbReference type="AlphaFoldDB" id="A0AA92HAH1"/>
<organism evidence="3 4">
    <name type="scientific">Rhizobium rhizogenes</name>
    <name type="common">Agrobacterium rhizogenes</name>
    <dbReference type="NCBI Taxonomy" id="359"/>
    <lineage>
        <taxon>Bacteria</taxon>
        <taxon>Pseudomonadati</taxon>
        <taxon>Pseudomonadota</taxon>
        <taxon>Alphaproteobacteria</taxon>
        <taxon>Hyphomicrobiales</taxon>
        <taxon>Rhizobiaceae</taxon>
        <taxon>Rhizobium/Agrobacterium group</taxon>
        <taxon>Rhizobium</taxon>
    </lineage>
</organism>
<feature type="transmembrane region" description="Helical" evidence="1">
    <location>
        <begin position="9"/>
        <end position="28"/>
    </location>
</feature>
<sequence>MYFLKAERFVFLIICALFAVDLVLVAVKGIGVDIAGYCLSLAIGGGLLCLGQIYRWRKREERMAVALISAGLFILFSICGSVFNYMFLPIQHPTIDQALIHIDSVFGYEWPRAVELVAHFPFIGTVLFIVYATSLPQLLLTIIILGFQGDYRRLHHFLLTGVLGALTAIMFWIFFPTFGPSAYQDLPIWVLEAIPLAVTPDYGKELIQLGGEGPTYLSPASALGLIGFPSFHIFMAAMSVWFVPRYRLLIAVSITVNLIMIPAVLIQGGHHLCDVFGGALAFALICPFARWLLDRMEANGHGSGRLSLGVETQAPN</sequence>
<evidence type="ECO:0000313" key="3">
    <source>
        <dbReference type="EMBL" id="PVE56452.1"/>
    </source>
</evidence>
<evidence type="ECO:0000256" key="1">
    <source>
        <dbReference type="SAM" id="Phobius"/>
    </source>
</evidence>
<accession>A0AA92HAH1</accession>
<dbReference type="GO" id="GO:0016020">
    <property type="term" value="C:membrane"/>
    <property type="evidence" value="ECO:0007669"/>
    <property type="project" value="UniProtKB-SubCell"/>
</dbReference>
<feature type="transmembrane region" description="Helical" evidence="1">
    <location>
        <begin position="275"/>
        <end position="293"/>
    </location>
</feature>
<keyword evidence="1" id="KW-1133">Transmembrane helix</keyword>
<feature type="domain" description="Inositolphosphotransferase Aur1/Ipt1" evidence="2">
    <location>
        <begin position="98"/>
        <end position="284"/>
    </location>
</feature>
<dbReference type="EMBL" id="QDFR01000001">
    <property type="protein sequence ID" value="PVE56452.1"/>
    <property type="molecule type" value="Genomic_DNA"/>
</dbReference>
<proteinExistence type="predicted"/>
<feature type="transmembrane region" description="Helical" evidence="1">
    <location>
        <begin position="34"/>
        <end position="53"/>
    </location>
</feature>
<dbReference type="RefSeq" id="WP_116493757.1">
    <property type="nucleotide sequence ID" value="NZ_QDFR01000001.1"/>
</dbReference>
<feature type="transmembrane region" description="Helical" evidence="1">
    <location>
        <begin position="65"/>
        <end position="87"/>
    </location>
</feature>
<feature type="transmembrane region" description="Helical" evidence="1">
    <location>
        <begin position="157"/>
        <end position="175"/>
    </location>
</feature>
<reference evidence="3 4" key="1">
    <citation type="submission" date="2018-04" db="EMBL/GenBank/DDBJ databases">
        <authorList>
            <person name="Hagen T."/>
        </authorList>
    </citation>
    <scope>NUCLEOTIDE SEQUENCE [LARGE SCALE GENOMIC DNA]</scope>
    <source>
        <strain evidence="3 4">TPD7009</strain>
    </source>
</reference>
<comment type="caution">
    <text evidence="3">The sequence shown here is derived from an EMBL/GenBank/DDBJ whole genome shotgun (WGS) entry which is preliminary data.</text>
</comment>
<keyword evidence="1" id="KW-0812">Transmembrane</keyword>
<evidence type="ECO:0000259" key="2">
    <source>
        <dbReference type="Pfam" id="PF14378"/>
    </source>
</evidence>
<keyword evidence="1" id="KW-0472">Membrane</keyword>
<feature type="transmembrane region" description="Helical" evidence="1">
    <location>
        <begin position="222"/>
        <end position="243"/>
    </location>
</feature>
<protein>
    <recommendedName>
        <fullName evidence="2">Inositolphosphotransferase Aur1/Ipt1 domain-containing protein</fullName>
    </recommendedName>
</protein>
<dbReference type="InterPro" id="IPR026841">
    <property type="entry name" value="Aur1/Ipt1"/>
</dbReference>
<name>A0AA92HAH1_RHIRH</name>
<feature type="transmembrane region" description="Helical" evidence="1">
    <location>
        <begin position="248"/>
        <end position="269"/>
    </location>
</feature>
<dbReference type="Proteomes" id="UP000244335">
    <property type="component" value="Unassembled WGS sequence"/>
</dbReference>
<feature type="transmembrane region" description="Helical" evidence="1">
    <location>
        <begin position="120"/>
        <end position="145"/>
    </location>
</feature>
<dbReference type="Pfam" id="PF14378">
    <property type="entry name" value="PAP2_3"/>
    <property type="match status" value="1"/>
</dbReference>